<dbReference type="PANTHER" id="PTHR31241:SF24">
    <property type="entry name" value="ETHYLENE-RESPONSIVE TRANSCRIPTION FACTOR ABI4"/>
    <property type="match status" value="1"/>
</dbReference>
<sequence>MEKPNPLTTTEAASSSGGRKAKGGPENSKFRYRGVRQRSWGKWVAEIREPRKRSRKWLGTFSTAEEAARAYDRAALQLYGPRAQLNLTSPPPLAGPGAHSHPSASASSSTSSSSAPPTLRPLLPRPQPQYSHHQHYYRFLPLHGLPTTSAPPPLYYASTVTASTVAHQATLTPAVASSSTAGDAQDGAAPAEAAQAEATGWEYMAREEDDYEAALLWNEPDTLLDIFLK</sequence>
<evidence type="ECO:0000313" key="10">
    <source>
        <dbReference type="EnsemblPlants" id="KQK06792"/>
    </source>
</evidence>
<evidence type="ECO:0000313" key="9">
    <source>
        <dbReference type="EMBL" id="KQK06792.1"/>
    </source>
</evidence>
<evidence type="ECO:0000256" key="6">
    <source>
        <dbReference type="ARBA" id="ARBA00024343"/>
    </source>
</evidence>
<feature type="domain" description="AP2/ERF" evidence="8">
    <location>
        <begin position="31"/>
        <end position="88"/>
    </location>
</feature>
<reference evidence="10" key="3">
    <citation type="submission" date="2018-08" db="UniProtKB">
        <authorList>
            <consortium name="EnsemblPlants"/>
        </authorList>
    </citation>
    <scope>IDENTIFICATION</scope>
    <source>
        <strain evidence="10">cv. Bd21</strain>
    </source>
</reference>
<reference evidence="9" key="2">
    <citation type="submission" date="2017-06" db="EMBL/GenBank/DDBJ databases">
        <title>WGS assembly of Brachypodium distachyon.</title>
        <authorList>
            <consortium name="The International Brachypodium Initiative"/>
            <person name="Lucas S."/>
            <person name="Harmon-Smith M."/>
            <person name="Lail K."/>
            <person name="Tice H."/>
            <person name="Grimwood J."/>
            <person name="Bruce D."/>
            <person name="Barry K."/>
            <person name="Shu S."/>
            <person name="Lindquist E."/>
            <person name="Wang M."/>
            <person name="Pitluck S."/>
            <person name="Vogel J.P."/>
            <person name="Garvin D.F."/>
            <person name="Mockler T.C."/>
            <person name="Schmutz J."/>
            <person name="Rokhsar D."/>
            <person name="Bevan M.W."/>
        </authorList>
    </citation>
    <scope>NUCLEOTIDE SEQUENCE</scope>
    <source>
        <strain evidence="9">Bd21</strain>
    </source>
</reference>
<keyword evidence="11" id="KW-1185">Reference proteome</keyword>
<dbReference type="GO" id="GO:0006950">
    <property type="term" value="P:response to stress"/>
    <property type="evidence" value="ECO:0000318"/>
    <property type="project" value="GO_Central"/>
</dbReference>
<protein>
    <recommendedName>
        <fullName evidence="8">AP2/ERF domain-containing protein</fullName>
    </recommendedName>
</protein>
<dbReference type="STRING" id="15368.A0A0Q3G600"/>
<name>A0A0Q3G600_BRADI</name>
<dbReference type="KEGG" id="bdi:100842546"/>
<dbReference type="SMART" id="SM00380">
    <property type="entry name" value="AP2"/>
    <property type="match status" value="1"/>
</dbReference>
<dbReference type="PANTHER" id="PTHR31241">
    <property type="entry name" value="DEHYDRATION-RESPONSIVE ELEMENT-BINDING PROTEIN 2C"/>
    <property type="match status" value="1"/>
</dbReference>
<evidence type="ECO:0000313" key="11">
    <source>
        <dbReference type="Proteomes" id="UP000008810"/>
    </source>
</evidence>
<keyword evidence="4" id="KW-0804">Transcription</keyword>
<dbReference type="EnsemblPlants" id="KQK06792">
    <property type="protein sequence ID" value="KQK06792"/>
    <property type="gene ID" value="BRADI_2g29010v3"/>
</dbReference>
<feature type="compositionally biased region" description="Low complexity" evidence="7">
    <location>
        <begin position="95"/>
        <end position="122"/>
    </location>
</feature>
<proteinExistence type="inferred from homology"/>
<dbReference type="Gene3D" id="3.30.730.10">
    <property type="entry name" value="AP2/ERF domain"/>
    <property type="match status" value="1"/>
</dbReference>
<feature type="compositionally biased region" description="Polar residues" evidence="7">
    <location>
        <begin position="1"/>
        <end position="11"/>
    </location>
</feature>
<keyword evidence="3" id="KW-0238">DNA-binding</keyword>
<feature type="region of interest" description="Disordered" evidence="7">
    <location>
        <begin position="1"/>
        <end position="33"/>
    </location>
</feature>
<dbReference type="GO" id="GO:0005634">
    <property type="term" value="C:nucleus"/>
    <property type="evidence" value="ECO:0000318"/>
    <property type="project" value="GO_Central"/>
</dbReference>
<organism evidence="9">
    <name type="scientific">Brachypodium distachyon</name>
    <name type="common">Purple false brome</name>
    <name type="synonym">Trachynia distachya</name>
    <dbReference type="NCBI Taxonomy" id="15368"/>
    <lineage>
        <taxon>Eukaryota</taxon>
        <taxon>Viridiplantae</taxon>
        <taxon>Streptophyta</taxon>
        <taxon>Embryophyta</taxon>
        <taxon>Tracheophyta</taxon>
        <taxon>Spermatophyta</taxon>
        <taxon>Magnoliopsida</taxon>
        <taxon>Liliopsida</taxon>
        <taxon>Poales</taxon>
        <taxon>Poaceae</taxon>
        <taxon>BOP clade</taxon>
        <taxon>Pooideae</taxon>
        <taxon>Stipodae</taxon>
        <taxon>Brachypodieae</taxon>
        <taxon>Brachypodium</taxon>
    </lineage>
</organism>
<dbReference type="Gramene" id="KQK06792">
    <property type="protein sequence ID" value="KQK06792"/>
    <property type="gene ID" value="BRADI_2g29010v3"/>
</dbReference>
<reference evidence="9 10" key="1">
    <citation type="journal article" date="2010" name="Nature">
        <title>Genome sequencing and analysis of the model grass Brachypodium distachyon.</title>
        <authorList>
            <consortium name="International Brachypodium Initiative"/>
        </authorList>
    </citation>
    <scope>NUCLEOTIDE SEQUENCE [LARGE SCALE GENOMIC DNA]</scope>
    <source>
        <strain evidence="9">Bd21</strain>
        <strain evidence="10">cv. Bd21</strain>
    </source>
</reference>
<dbReference type="InterPro" id="IPR036955">
    <property type="entry name" value="AP2/ERF_dom_sf"/>
</dbReference>
<comment type="similarity">
    <text evidence="6">Belongs to the AP2/ERF transcription factor family. ERF subfamily.</text>
</comment>
<dbReference type="PRINTS" id="PR00367">
    <property type="entry name" value="ETHRSPELEMNT"/>
</dbReference>
<dbReference type="RefSeq" id="XP_003568646.1">
    <property type="nucleotide sequence ID" value="XM_003568598.2"/>
</dbReference>
<evidence type="ECO:0000256" key="4">
    <source>
        <dbReference type="ARBA" id="ARBA00023163"/>
    </source>
</evidence>
<gene>
    <name evidence="10" type="primary">LOC100842546</name>
    <name evidence="9" type="ORF">BRADI_2g29010v3</name>
</gene>
<comment type="subcellular location">
    <subcellularLocation>
        <location evidence="1">Nucleus</location>
    </subcellularLocation>
</comment>
<dbReference type="EMBL" id="CM000881">
    <property type="protein sequence ID" value="KQK06792.1"/>
    <property type="molecule type" value="Genomic_DNA"/>
</dbReference>
<evidence type="ECO:0000259" key="8">
    <source>
        <dbReference type="PROSITE" id="PS51032"/>
    </source>
</evidence>
<evidence type="ECO:0000256" key="1">
    <source>
        <dbReference type="ARBA" id="ARBA00004123"/>
    </source>
</evidence>
<dbReference type="GO" id="GO:0000976">
    <property type="term" value="F:transcription cis-regulatory region binding"/>
    <property type="evidence" value="ECO:0000318"/>
    <property type="project" value="GO_Central"/>
</dbReference>
<dbReference type="InterPro" id="IPR001471">
    <property type="entry name" value="AP2/ERF_dom"/>
</dbReference>
<dbReference type="SUPFAM" id="SSF54171">
    <property type="entry name" value="DNA-binding domain"/>
    <property type="match status" value="1"/>
</dbReference>
<evidence type="ECO:0000256" key="5">
    <source>
        <dbReference type="ARBA" id="ARBA00023242"/>
    </source>
</evidence>
<dbReference type="GeneID" id="100842546"/>
<dbReference type="OrthoDB" id="1938645at2759"/>
<keyword evidence="2" id="KW-0805">Transcription regulation</keyword>
<dbReference type="InterPro" id="IPR016177">
    <property type="entry name" value="DNA-bd_dom_sf"/>
</dbReference>
<evidence type="ECO:0000256" key="3">
    <source>
        <dbReference type="ARBA" id="ARBA00023125"/>
    </source>
</evidence>
<dbReference type="GO" id="GO:0003700">
    <property type="term" value="F:DNA-binding transcription factor activity"/>
    <property type="evidence" value="ECO:0000318"/>
    <property type="project" value="GO_Central"/>
</dbReference>
<feature type="region of interest" description="Disordered" evidence="7">
    <location>
        <begin position="86"/>
        <end position="129"/>
    </location>
</feature>
<evidence type="ECO:0000256" key="2">
    <source>
        <dbReference type="ARBA" id="ARBA00023015"/>
    </source>
</evidence>
<accession>A0A0Q3G600</accession>
<dbReference type="CDD" id="cd00018">
    <property type="entry name" value="AP2"/>
    <property type="match status" value="1"/>
</dbReference>
<dbReference type="Pfam" id="PF00847">
    <property type="entry name" value="AP2"/>
    <property type="match status" value="1"/>
</dbReference>
<evidence type="ECO:0000256" key="7">
    <source>
        <dbReference type="SAM" id="MobiDB-lite"/>
    </source>
</evidence>
<dbReference type="GO" id="GO:0045893">
    <property type="term" value="P:positive regulation of DNA-templated transcription"/>
    <property type="evidence" value="ECO:0000318"/>
    <property type="project" value="GO_Central"/>
</dbReference>
<dbReference type="Proteomes" id="UP000008810">
    <property type="component" value="Chromosome 2"/>
</dbReference>
<keyword evidence="5" id="KW-0539">Nucleus</keyword>
<dbReference type="FunFam" id="3.30.730.10:FF:000001">
    <property type="entry name" value="Ethylene-responsive transcription factor 2"/>
    <property type="match status" value="1"/>
</dbReference>
<dbReference type="AlphaFoldDB" id="A0A0Q3G600"/>
<dbReference type="PROSITE" id="PS51032">
    <property type="entry name" value="AP2_ERF"/>
    <property type="match status" value="1"/>
</dbReference>